<dbReference type="SUPFAM" id="SSF56219">
    <property type="entry name" value="DNase I-like"/>
    <property type="match status" value="1"/>
</dbReference>
<evidence type="ECO:0000259" key="2">
    <source>
        <dbReference type="Pfam" id="PF03372"/>
    </source>
</evidence>
<dbReference type="EMBL" id="QGNW01001136">
    <property type="protein sequence ID" value="RVW53967.1"/>
    <property type="molecule type" value="Genomic_DNA"/>
</dbReference>
<dbReference type="InterPro" id="IPR005135">
    <property type="entry name" value="Endo/exonuclease/phosphatase"/>
</dbReference>
<reference evidence="3 4" key="1">
    <citation type="journal article" date="2018" name="PLoS Genet.">
        <title>Population sequencing reveals clonal diversity and ancestral inbreeding in the grapevine cultivar Chardonnay.</title>
        <authorList>
            <person name="Roach M.J."/>
            <person name="Johnson D.L."/>
            <person name="Bohlmann J."/>
            <person name="van Vuuren H.J."/>
            <person name="Jones S.J."/>
            <person name="Pretorius I.S."/>
            <person name="Schmidt S.A."/>
            <person name="Borneman A.R."/>
        </authorList>
    </citation>
    <scope>NUCLEOTIDE SEQUENCE [LARGE SCALE GENOMIC DNA]</scope>
    <source>
        <strain evidence="4">cv. Chardonnay</strain>
        <tissue evidence="3">Leaf</tissue>
    </source>
</reference>
<dbReference type="GO" id="GO:0003824">
    <property type="term" value="F:catalytic activity"/>
    <property type="evidence" value="ECO:0007669"/>
    <property type="project" value="InterPro"/>
</dbReference>
<feature type="region of interest" description="Disordered" evidence="1">
    <location>
        <begin position="820"/>
        <end position="844"/>
    </location>
</feature>
<accession>A0A438F1U8</accession>
<protein>
    <submittedName>
        <fullName evidence="3">Carbon catabolite repressor protein 4-like 6</fullName>
    </submittedName>
</protein>
<gene>
    <name evidence="3" type="primary">CCR4-6_1</name>
    <name evidence="3" type="ORF">CK203_072925</name>
</gene>
<comment type="caution">
    <text evidence="3">The sequence shown here is derived from an EMBL/GenBank/DDBJ whole genome shotgun (WGS) entry which is preliminary data.</text>
</comment>
<feature type="compositionally biased region" description="Low complexity" evidence="1">
    <location>
        <begin position="172"/>
        <end position="190"/>
    </location>
</feature>
<dbReference type="PANTHER" id="PTHR12121:SF85">
    <property type="entry name" value="CARBON CATABOLITE REPRESSOR PROTEIN 4 HOMOLOG 6"/>
    <property type="match status" value="1"/>
</dbReference>
<feature type="compositionally biased region" description="Polar residues" evidence="1">
    <location>
        <begin position="106"/>
        <end position="115"/>
    </location>
</feature>
<evidence type="ECO:0000313" key="4">
    <source>
        <dbReference type="Proteomes" id="UP000288805"/>
    </source>
</evidence>
<feature type="compositionally biased region" description="Basic and acidic residues" evidence="1">
    <location>
        <begin position="823"/>
        <end position="833"/>
    </location>
</feature>
<dbReference type="AlphaFoldDB" id="A0A438F1U8"/>
<feature type="region of interest" description="Disordered" evidence="1">
    <location>
        <begin position="95"/>
        <end position="192"/>
    </location>
</feature>
<name>A0A438F1U8_VITVI</name>
<evidence type="ECO:0000313" key="3">
    <source>
        <dbReference type="EMBL" id="RVW53967.1"/>
    </source>
</evidence>
<dbReference type="Proteomes" id="UP000288805">
    <property type="component" value="Unassembled WGS sequence"/>
</dbReference>
<proteinExistence type="predicted"/>
<evidence type="ECO:0000256" key="1">
    <source>
        <dbReference type="SAM" id="MobiDB-lite"/>
    </source>
</evidence>
<dbReference type="InterPro" id="IPR036691">
    <property type="entry name" value="Endo/exonu/phosph_ase_sf"/>
</dbReference>
<feature type="compositionally biased region" description="Low complexity" evidence="1">
    <location>
        <begin position="116"/>
        <end position="127"/>
    </location>
</feature>
<feature type="domain" description="Endonuclease/exonuclease/phosphatase" evidence="2">
    <location>
        <begin position="329"/>
        <end position="511"/>
    </location>
</feature>
<dbReference type="InterPro" id="IPR050410">
    <property type="entry name" value="CCR4/nocturin_mRNA_transcr"/>
</dbReference>
<dbReference type="PANTHER" id="PTHR12121">
    <property type="entry name" value="CARBON CATABOLITE REPRESSOR PROTEIN 4"/>
    <property type="match status" value="1"/>
</dbReference>
<feature type="compositionally biased region" description="Low complexity" evidence="1">
    <location>
        <begin position="136"/>
        <end position="151"/>
    </location>
</feature>
<dbReference type="Pfam" id="PF03372">
    <property type="entry name" value="Exo_endo_phos"/>
    <property type="match status" value="1"/>
</dbReference>
<organism evidence="3 4">
    <name type="scientific">Vitis vinifera</name>
    <name type="common">Grape</name>
    <dbReference type="NCBI Taxonomy" id="29760"/>
    <lineage>
        <taxon>Eukaryota</taxon>
        <taxon>Viridiplantae</taxon>
        <taxon>Streptophyta</taxon>
        <taxon>Embryophyta</taxon>
        <taxon>Tracheophyta</taxon>
        <taxon>Spermatophyta</taxon>
        <taxon>Magnoliopsida</taxon>
        <taxon>eudicotyledons</taxon>
        <taxon>Gunneridae</taxon>
        <taxon>Pentapetalae</taxon>
        <taxon>rosids</taxon>
        <taxon>Vitales</taxon>
        <taxon>Vitaceae</taxon>
        <taxon>Viteae</taxon>
        <taxon>Vitis</taxon>
    </lineage>
</organism>
<sequence>MSDGMMNVQVGVQTRAFKGRDPRARSVSLSTRPSSLSLRFLAAAAATNATMSSRATYRSSRNRWRRGFSNRSDAGESGELVTGDSHFRSVRDANLGLRQGERRNFNESGFQPQSYNPRQPFPRNQPFRRPPPFNPNQPFRQSPAFNPNQPFQQPPPFNPNQRFRQPPPFNPNQPFNQNHRFQQPQQFQPRPTRPLDYRNWEYSEAGPSSHCERFTVLSYNILADYLAVNQRSRLYFHIPRHMLDWEWRKRNIIFELGLWSADVMCFQVITLPGLIKHRIQDLSSFNKSILRVRNNRPHHFLQSASIFIPFPKAVTFGGGYSLSLCHYSLQEVDRFGDLEEELKLRGYTGIWKMRTGDPVDGCAIFWRASRFKLLHEECIEFNKLGLRDNVAQICVLESINQNYSGSTSALPASSTGSNKVVICNIHVLYNPRRGEIKLGQVRALLDKAHAVSKIWNDAPIVICGDFNCTPKSPLYNFISEQKLDLSGLDRDKVSGQASAEIRAPRQFSPNPRIQLTDNSAQGLTMNDVREVGAKDSDSLLEIQKQTYPDSNVGNVASMDNLSQAQCINTVLHVDKSCTNGQHENDTRAPSDEMIKETQQEKVGGFENETEPTAYDPVDDSKENQSISLSEGEAVVDQVNGGIWESTPPAASLHEETYSSDMIERRQGERITVISNPVHQFFSEHSQPGVDDEKDTPSTPYEINISDASTSFDIVLDKQLENLTLDEADEDTEENGNLGEDCSTFLSELNKTEETFPSDFGQSVRSDQILDDFSPSIEPEPFEMEISAYDPSVWTPMEIETATGNADCTHLEHPLKLKSTYTEVEDRSGTKDSNGEPLVTSYNRRSEGLKTIRGLAPIPKQAMQWTPGFPTKIQEEVDD</sequence>
<dbReference type="Gene3D" id="3.60.10.10">
    <property type="entry name" value="Endonuclease/exonuclease/phosphatase"/>
    <property type="match status" value="1"/>
</dbReference>